<dbReference type="EMBL" id="JAOBYN010000005">
    <property type="protein sequence ID" value="MDH1054565.1"/>
    <property type="molecule type" value="Genomic_DNA"/>
</dbReference>
<accession>A0AA42N0M1</accession>
<protein>
    <submittedName>
        <fullName evidence="1">Uncharacterized protein</fullName>
    </submittedName>
</protein>
<name>A0AA42N0M1_AQUAC</name>
<gene>
    <name evidence="1" type="ORF">N5C05_07300</name>
</gene>
<dbReference type="AlphaFoldDB" id="A0AA42N0M1"/>
<evidence type="ECO:0000313" key="1">
    <source>
        <dbReference type="EMBL" id="MDH1054565.1"/>
    </source>
</evidence>
<comment type="caution">
    <text evidence="1">The sequence shown here is derived from an EMBL/GenBank/DDBJ whole genome shotgun (WGS) entry which is preliminary data.</text>
</comment>
<reference evidence="1" key="1">
    <citation type="submission" date="2022-09" db="EMBL/GenBank/DDBJ databases">
        <title>Intensive care unit water sources are persistently colonized with multi-drug resistant bacteria and are the site of extensive horizontal gene transfer of antibiotic resistance genes.</title>
        <authorList>
            <person name="Diorio-Toth L."/>
        </authorList>
    </citation>
    <scope>NUCLEOTIDE SEQUENCE</scope>
    <source>
        <strain evidence="1">GD03990</strain>
    </source>
</reference>
<organism evidence="1 2">
    <name type="scientific">Aquipseudomonas alcaligenes</name>
    <name type="common">Pseudomonas alcaligenes</name>
    <dbReference type="NCBI Taxonomy" id="43263"/>
    <lineage>
        <taxon>Bacteria</taxon>
        <taxon>Pseudomonadati</taxon>
        <taxon>Pseudomonadota</taxon>
        <taxon>Gammaproteobacteria</taxon>
        <taxon>Pseudomonadales</taxon>
        <taxon>Pseudomonadaceae</taxon>
        <taxon>Aquipseudomonas</taxon>
    </lineage>
</organism>
<evidence type="ECO:0000313" key="2">
    <source>
        <dbReference type="Proteomes" id="UP001158730"/>
    </source>
</evidence>
<proteinExistence type="predicted"/>
<sequence length="325" mass="36611">MTHKNFQAMREEIDAAILGGEGRHFLDFHFANHNEFAQEFIELICVLEDLCPGAGCATVKKISSLRGTDRAMYEQIVQALCELIIGKRFIEAFPADEGFKLDWEPTDMGKANPEFMIEGPEWRVLVEVKCPSLYEYEIKNRSATQQLPARIPGLKDFISEFSGAEPALPLDNKLKDFLVSAERKFSSFGEISVPTYGLLVVCWTERMFEAVSPLSNEICGLLTLASFYRKDGEVVKFAHVSGVVTTQHQSFLQRALAGRRPSHLMSDLDYGSYWTPGTPANPIFSPNEFAKRHLPQEIIDVLEAVMVGHHLDPIASPMDFIIWLH</sequence>
<dbReference type="RefSeq" id="WP_280053468.1">
    <property type="nucleotide sequence ID" value="NZ_JAOBYN010000005.1"/>
</dbReference>
<dbReference type="Proteomes" id="UP001158730">
    <property type="component" value="Unassembled WGS sequence"/>
</dbReference>